<keyword evidence="1" id="KW-0472">Membrane</keyword>
<keyword evidence="1" id="KW-0812">Transmembrane</keyword>
<organism evidence="2">
    <name type="scientific">Cherry necrotic rusty mottle virus</name>
    <dbReference type="NCBI Taxonomy" id="129143"/>
    <lineage>
        <taxon>Viruses</taxon>
        <taxon>Riboviria</taxon>
        <taxon>Orthornavirae</taxon>
        <taxon>Kitrinoviricota</taxon>
        <taxon>Alsuviricetes</taxon>
        <taxon>Tymovirales</taxon>
        <taxon>Betaflexiviridae</taxon>
        <taxon>Quinvirinae</taxon>
        <taxon>Robigovirus</taxon>
        <taxon>Robigovirus necroavii</taxon>
    </lineage>
</organism>
<protein>
    <submittedName>
        <fullName evidence="2">Uncharacterized protein</fullName>
    </submittedName>
</protein>
<accession>A0A0S2SVV1</accession>
<name>A0A0S2SVV1_9VIRU</name>
<dbReference type="EMBL" id="KR820562">
    <property type="protein sequence ID" value="ALP45982.1"/>
    <property type="molecule type" value="Genomic_RNA"/>
</dbReference>
<evidence type="ECO:0000313" key="2">
    <source>
        <dbReference type="EMBL" id="ALP45982.1"/>
    </source>
</evidence>
<feature type="transmembrane region" description="Helical" evidence="1">
    <location>
        <begin position="68"/>
        <end position="90"/>
    </location>
</feature>
<evidence type="ECO:0000256" key="1">
    <source>
        <dbReference type="SAM" id="Phobius"/>
    </source>
</evidence>
<proteinExistence type="predicted"/>
<feature type="transmembrane region" description="Helical" evidence="1">
    <location>
        <begin position="96"/>
        <end position="114"/>
    </location>
</feature>
<reference evidence="2" key="1">
    <citation type="submission" date="2015-05" db="EMBL/GenBank/DDBJ databases">
        <title>Biological and molecular characterization of CGRMV and CNRMV isolates from China.</title>
        <authorList>
            <person name="Zhou J."/>
            <person name="Wang G."/>
            <person name="Hong N."/>
        </authorList>
    </citation>
    <scope>NUCLEOTIDE SEQUENCE</scope>
    <source>
        <strain evidence="2">Pe-wh-18N</strain>
    </source>
</reference>
<gene>
    <name evidence="2" type="primary">ORF2a</name>
</gene>
<keyword evidence="1" id="KW-1133">Transmembrane helix</keyword>
<sequence length="119" mass="13126">MLTFLEPHFLLAFLSLCTVFLVAVSPLLSSLYLILRSLVLSLTVLLDPQILLGVALKKLYSLYNPDSTFLTSICLDLLTKVLICSFPILIRTSANHSLLISSIAVLIGLVFRFVNSLTN</sequence>
<feature type="transmembrane region" description="Helical" evidence="1">
    <location>
        <begin position="9"/>
        <end position="28"/>
    </location>
</feature>